<dbReference type="EMBL" id="CAJVQC010034584">
    <property type="protein sequence ID" value="CAG8756744.1"/>
    <property type="molecule type" value="Genomic_DNA"/>
</dbReference>
<dbReference type="Proteomes" id="UP000789920">
    <property type="component" value="Unassembled WGS sequence"/>
</dbReference>
<reference evidence="1" key="1">
    <citation type="submission" date="2021-06" db="EMBL/GenBank/DDBJ databases">
        <authorList>
            <person name="Kallberg Y."/>
            <person name="Tangrot J."/>
            <person name="Rosling A."/>
        </authorList>
    </citation>
    <scope>NUCLEOTIDE SEQUENCE</scope>
    <source>
        <strain evidence="1">MA461A</strain>
    </source>
</reference>
<sequence>STESINKNKIAHQNFSNAKISQNSALKLDHVRNLLEEPNSAQT</sequence>
<protein>
    <submittedName>
        <fullName evidence="1">20805_t:CDS:1</fullName>
    </submittedName>
</protein>
<evidence type="ECO:0000313" key="1">
    <source>
        <dbReference type="EMBL" id="CAG8756744.1"/>
    </source>
</evidence>
<name>A0ACA9QP11_9GLOM</name>
<feature type="non-terminal residue" evidence="1">
    <location>
        <position position="43"/>
    </location>
</feature>
<evidence type="ECO:0000313" key="2">
    <source>
        <dbReference type="Proteomes" id="UP000789920"/>
    </source>
</evidence>
<proteinExistence type="predicted"/>
<gene>
    <name evidence="1" type="ORF">RPERSI_LOCUS14759</name>
</gene>
<keyword evidence="2" id="KW-1185">Reference proteome</keyword>
<comment type="caution">
    <text evidence="1">The sequence shown here is derived from an EMBL/GenBank/DDBJ whole genome shotgun (WGS) entry which is preliminary data.</text>
</comment>
<organism evidence="1 2">
    <name type="scientific">Racocetra persica</name>
    <dbReference type="NCBI Taxonomy" id="160502"/>
    <lineage>
        <taxon>Eukaryota</taxon>
        <taxon>Fungi</taxon>
        <taxon>Fungi incertae sedis</taxon>
        <taxon>Mucoromycota</taxon>
        <taxon>Glomeromycotina</taxon>
        <taxon>Glomeromycetes</taxon>
        <taxon>Diversisporales</taxon>
        <taxon>Gigasporaceae</taxon>
        <taxon>Racocetra</taxon>
    </lineage>
</organism>
<accession>A0ACA9QP11</accession>
<feature type="non-terminal residue" evidence="1">
    <location>
        <position position="1"/>
    </location>
</feature>